<dbReference type="EMBL" id="BMAU01021215">
    <property type="protein sequence ID" value="GFX99960.1"/>
    <property type="molecule type" value="Genomic_DNA"/>
</dbReference>
<proteinExistence type="predicted"/>
<gene>
    <name evidence="1" type="primary">SETMAR_275</name>
    <name evidence="1" type="ORF">TNCV_259971</name>
</gene>
<dbReference type="Gene3D" id="3.30.420.10">
    <property type="entry name" value="Ribonuclease H-like superfamily/Ribonuclease H"/>
    <property type="match status" value="1"/>
</dbReference>
<dbReference type="PANTHER" id="PTHR46060:SF1">
    <property type="entry name" value="MARINER MOS1 TRANSPOSASE-LIKE PROTEIN"/>
    <property type="match status" value="1"/>
</dbReference>
<evidence type="ECO:0000313" key="2">
    <source>
        <dbReference type="Proteomes" id="UP000887159"/>
    </source>
</evidence>
<accession>A0A8X6S0S2</accession>
<dbReference type="AlphaFoldDB" id="A0A8X6S0S2"/>
<comment type="caution">
    <text evidence="1">The sequence shown here is derived from an EMBL/GenBank/DDBJ whole genome shotgun (WGS) entry which is preliminary data.</text>
</comment>
<dbReference type="Proteomes" id="UP000887159">
    <property type="component" value="Unassembled WGS sequence"/>
</dbReference>
<sequence length="75" mass="8721">MLTAGVVLFHDNDLPHTARRTADIFTEFGWELFVQPPYTPDLLPSDFHVLLHLKKFLSYSKRFGNDEELKTSVTR</sequence>
<organism evidence="1 2">
    <name type="scientific">Trichonephila clavipes</name>
    <name type="common">Golden silk orbweaver</name>
    <name type="synonym">Nephila clavipes</name>
    <dbReference type="NCBI Taxonomy" id="2585209"/>
    <lineage>
        <taxon>Eukaryota</taxon>
        <taxon>Metazoa</taxon>
        <taxon>Ecdysozoa</taxon>
        <taxon>Arthropoda</taxon>
        <taxon>Chelicerata</taxon>
        <taxon>Arachnida</taxon>
        <taxon>Araneae</taxon>
        <taxon>Araneomorphae</taxon>
        <taxon>Entelegynae</taxon>
        <taxon>Araneoidea</taxon>
        <taxon>Nephilidae</taxon>
        <taxon>Trichonephila</taxon>
    </lineage>
</organism>
<name>A0A8X6S0S2_TRICX</name>
<evidence type="ECO:0000313" key="1">
    <source>
        <dbReference type="EMBL" id="GFX99960.1"/>
    </source>
</evidence>
<keyword evidence="2" id="KW-1185">Reference proteome</keyword>
<reference evidence="1" key="1">
    <citation type="submission" date="2020-08" db="EMBL/GenBank/DDBJ databases">
        <title>Multicomponent nature underlies the extraordinary mechanical properties of spider dragline silk.</title>
        <authorList>
            <person name="Kono N."/>
            <person name="Nakamura H."/>
            <person name="Mori M."/>
            <person name="Yoshida Y."/>
            <person name="Ohtoshi R."/>
            <person name="Malay A.D."/>
            <person name="Moran D.A.P."/>
            <person name="Tomita M."/>
            <person name="Numata K."/>
            <person name="Arakawa K."/>
        </authorList>
    </citation>
    <scope>NUCLEOTIDE SEQUENCE</scope>
</reference>
<dbReference type="GO" id="GO:0003676">
    <property type="term" value="F:nucleic acid binding"/>
    <property type="evidence" value="ECO:0007669"/>
    <property type="project" value="InterPro"/>
</dbReference>
<dbReference type="InterPro" id="IPR052709">
    <property type="entry name" value="Transposase-MT_Hybrid"/>
</dbReference>
<dbReference type="InterPro" id="IPR036397">
    <property type="entry name" value="RNaseH_sf"/>
</dbReference>
<dbReference type="PANTHER" id="PTHR46060">
    <property type="entry name" value="MARINER MOS1 TRANSPOSASE-LIKE PROTEIN"/>
    <property type="match status" value="1"/>
</dbReference>
<protein>
    <submittedName>
        <fullName evidence="1">Histone-lysine N-methyltransferase SETMAR</fullName>
    </submittedName>
</protein>